<evidence type="ECO:0000313" key="1">
    <source>
        <dbReference type="EMBL" id="SVB14609.1"/>
    </source>
</evidence>
<sequence>MDFSGVGEYAAGYCQPHVVEHQTTEL</sequence>
<accession>A0A382BLV0</accession>
<gene>
    <name evidence="1" type="ORF">METZ01_LOCUS167463</name>
</gene>
<reference evidence="1" key="1">
    <citation type="submission" date="2018-05" db="EMBL/GenBank/DDBJ databases">
        <authorList>
            <person name="Lanie J.A."/>
            <person name="Ng W.-L."/>
            <person name="Kazmierczak K.M."/>
            <person name="Andrzejewski T.M."/>
            <person name="Davidsen T.M."/>
            <person name="Wayne K.J."/>
            <person name="Tettelin H."/>
            <person name="Glass J.I."/>
            <person name="Rusch D."/>
            <person name="Podicherti R."/>
            <person name="Tsui H.-C.T."/>
            <person name="Winkler M.E."/>
        </authorList>
    </citation>
    <scope>NUCLEOTIDE SEQUENCE</scope>
</reference>
<protein>
    <submittedName>
        <fullName evidence="1">Uncharacterized protein</fullName>
    </submittedName>
</protein>
<name>A0A382BLV0_9ZZZZ</name>
<dbReference type="AlphaFoldDB" id="A0A382BLV0"/>
<proteinExistence type="predicted"/>
<dbReference type="EMBL" id="UINC01030353">
    <property type="protein sequence ID" value="SVB14609.1"/>
    <property type="molecule type" value="Genomic_DNA"/>
</dbReference>
<organism evidence="1">
    <name type="scientific">marine metagenome</name>
    <dbReference type="NCBI Taxonomy" id="408172"/>
    <lineage>
        <taxon>unclassified sequences</taxon>
        <taxon>metagenomes</taxon>
        <taxon>ecological metagenomes</taxon>
    </lineage>
</organism>